<dbReference type="InterPro" id="IPR036638">
    <property type="entry name" value="HLH_DNA-bd_sf"/>
</dbReference>
<dbReference type="GO" id="GO:0032933">
    <property type="term" value="P:SREBP signaling pathway"/>
    <property type="evidence" value="ECO:0007669"/>
    <property type="project" value="InterPro"/>
</dbReference>
<dbReference type="InterPro" id="IPR019006">
    <property type="entry name" value="Sre1_C"/>
</dbReference>
<name>A0A3E2H2N7_SCYLI</name>
<dbReference type="SUPFAM" id="SSF47459">
    <property type="entry name" value="HLH, helix-loop-helix DNA-binding domain"/>
    <property type="match status" value="1"/>
</dbReference>
<dbReference type="Pfam" id="PF00010">
    <property type="entry name" value="HLH"/>
    <property type="match status" value="1"/>
</dbReference>
<keyword evidence="2" id="KW-0805">Transcription regulation</keyword>
<dbReference type="OrthoDB" id="2133190at2759"/>
<dbReference type="Pfam" id="PF09427">
    <property type="entry name" value="DUF2014"/>
    <property type="match status" value="1"/>
</dbReference>
<feature type="non-terminal residue" evidence="8">
    <location>
        <position position="1"/>
    </location>
</feature>
<comment type="caution">
    <text evidence="8">The sequence shown here is derived from an EMBL/GenBank/DDBJ whole genome shotgun (WGS) entry which is preliminary data.</text>
</comment>
<dbReference type="GO" id="GO:0016020">
    <property type="term" value="C:membrane"/>
    <property type="evidence" value="ECO:0007669"/>
    <property type="project" value="UniProtKB-ARBA"/>
</dbReference>
<feature type="compositionally biased region" description="Low complexity" evidence="6">
    <location>
        <begin position="115"/>
        <end position="131"/>
    </location>
</feature>
<dbReference type="GO" id="GO:0046983">
    <property type="term" value="F:protein dimerization activity"/>
    <property type="evidence" value="ECO:0007669"/>
    <property type="project" value="InterPro"/>
</dbReference>
<sequence length="910" mass="99619">MESGPFIDPAALYSTTGATEPSSALGSTMAFADPLPQGEDPLFTTEWDLDDSPPPNGLYSTPLSWDPPMPKVEEDSPPTAPGAAYSTMNTLTPAQQEKLRNIAMPQSLPYKHRPSSTASASPNHSNSASSPETALLNRKRKSSTEGEDEDEEEPTGQHPPVKKTAHNMIEKRYRTNLNDKIADLRDSVPSLRIMTKSQRGEDTTDDREDLQGLTPAHKLNKATILSKATEYIRHLEKRNSRLQDENAIMKARINAFEKLFISGSMGVSQVPQLRPPFSYPQYSESSSGPPVEPQGMIQVPEDMRRMHPQMSQQAYSVPQEHYQPARPAYGQSGWQNRGGAFGKLMVGSLAGLMIMEGFRETEQDGNNPNARGLFGVPTQLLCAASQKLHSCLNVNVLGYHVPATQSLGYLKILLVIGILLYVFLPSFTSKSKPNDGKTQARSLAAAPSLASSIDVRRQAWLTAIQIVSVPRHNFFLEATALFLKMAKLSLRNTIGTKWYTFLTGITDQQEATRVKAWETALDAQLAGGDVEVNKSRLMLTLLASGTLPDTPVRSMLKALHIRVLLWEVGNSGFASIYRFQEIAAKLARWKWNEAQEMQKMLALAEDPRHEELPPHLAALLEQECDDVLIDCIGQRAYNLAWNLPTTHNLTDLSDSMDSVVDDFAVRGPLDAVAAWWSSYVLQRALSRSLASQGSTIDNDIDIQKAIIEDIDLAVKTGPIGSVAQIRALVARAVLTKEKRGSNIAAALQALGPLESPTTEKSKELAEAPALINKPMSMFNLPEINLSIQCAMAIAHLDRCPPPANPRTATNIINSIVPTNMSLLGFTSLYVLVEKIRGHEMALESCAKALECLAGNLRIWIGGKDAEKSGLDVGLKSELVERCLRITREAVGMGVDDGYGTMSDDCESDAC</sequence>
<keyword evidence="9" id="KW-1185">Reference proteome</keyword>
<proteinExistence type="predicted"/>
<dbReference type="GO" id="GO:0005634">
    <property type="term" value="C:nucleus"/>
    <property type="evidence" value="ECO:0007669"/>
    <property type="project" value="UniProtKB-SubCell"/>
</dbReference>
<organism evidence="8 9">
    <name type="scientific">Scytalidium lignicola</name>
    <name type="common">Hyphomycete</name>
    <dbReference type="NCBI Taxonomy" id="5539"/>
    <lineage>
        <taxon>Eukaryota</taxon>
        <taxon>Fungi</taxon>
        <taxon>Dikarya</taxon>
        <taxon>Ascomycota</taxon>
        <taxon>Pezizomycotina</taxon>
        <taxon>Leotiomycetes</taxon>
        <taxon>Leotiomycetes incertae sedis</taxon>
        <taxon>Scytalidium</taxon>
    </lineage>
</organism>
<dbReference type="Gene3D" id="4.10.280.10">
    <property type="entry name" value="Helix-loop-helix DNA-binding domain"/>
    <property type="match status" value="1"/>
</dbReference>
<feature type="region of interest" description="Disordered" evidence="6">
    <location>
        <begin position="1"/>
        <end position="167"/>
    </location>
</feature>
<dbReference type="Proteomes" id="UP000258309">
    <property type="component" value="Unassembled WGS sequence"/>
</dbReference>
<dbReference type="FunFam" id="4.10.280.10:FF:000116">
    <property type="entry name" value="Putative HLH transcription factor"/>
    <property type="match status" value="1"/>
</dbReference>
<evidence type="ECO:0000313" key="8">
    <source>
        <dbReference type="EMBL" id="RFU27581.1"/>
    </source>
</evidence>
<gene>
    <name evidence="8" type="ORF">B7463_g8753</name>
</gene>
<dbReference type="AlphaFoldDB" id="A0A3E2H2N7"/>
<dbReference type="SMART" id="SM00353">
    <property type="entry name" value="HLH"/>
    <property type="match status" value="1"/>
</dbReference>
<keyword evidence="4" id="KW-0539">Nucleus</keyword>
<feature type="compositionally biased region" description="Polar residues" evidence="6">
    <location>
        <begin position="86"/>
        <end position="95"/>
    </location>
</feature>
<feature type="compositionally biased region" description="Acidic residues" evidence="6">
    <location>
        <begin position="145"/>
        <end position="154"/>
    </location>
</feature>
<feature type="domain" description="BHLH" evidence="7">
    <location>
        <begin position="161"/>
        <end position="235"/>
    </location>
</feature>
<evidence type="ECO:0000313" key="9">
    <source>
        <dbReference type="Proteomes" id="UP000258309"/>
    </source>
</evidence>
<dbReference type="PROSITE" id="PS50888">
    <property type="entry name" value="BHLH"/>
    <property type="match status" value="1"/>
</dbReference>
<feature type="compositionally biased region" description="Polar residues" evidence="6">
    <location>
        <begin position="13"/>
        <end position="26"/>
    </location>
</feature>
<dbReference type="GO" id="GO:0045944">
    <property type="term" value="P:positive regulation of transcription by RNA polymerase II"/>
    <property type="evidence" value="ECO:0007669"/>
    <property type="project" value="InterPro"/>
</dbReference>
<dbReference type="OMA" id="RVKTWDI"/>
<dbReference type="STRING" id="5539.A0A3E2H2N7"/>
<evidence type="ECO:0000259" key="7">
    <source>
        <dbReference type="PROSITE" id="PS50888"/>
    </source>
</evidence>
<reference evidence="8 9" key="1">
    <citation type="submission" date="2018-05" db="EMBL/GenBank/DDBJ databases">
        <title>Draft genome sequence of Scytalidium lignicola DSM 105466, a ubiquitous saprotrophic fungus.</title>
        <authorList>
            <person name="Buettner E."/>
            <person name="Gebauer A.M."/>
            <person name="Hofrichter M."/>
            <person name="Liers C."/>
            <person name="Kellner H."/>
        </authorList>
    </citation>
    <scope>NUCLEOTIDE SEQUENCE [LARGE SCALE GENOMIC DNA]</scope>
    <source>
        <strain evidence="8 9">DSM 105466</strain>
    </source>
</reference>
<evidence type="ECO:0000256" key="3">
    <source>
        <dbReference type="ARBA" id="ARBA00023163"/>
    </source>
</evidence>
<keyword evidence="3" id="KW-0804">Transcription</keyword>
<feature type="non-terminal residue" evidence="8">
    <location>
        <position position="910"/>
    </location>
</feature>
<evidence type="ECO:0000256" key="6">
    <source>
        <dbReference type="SAM" id="MobiDB-lite"/>
    </source>
</evidence>
<evidence type="ECO:0000256" key="1">
    <source>
        <dbReference type="ARBA" id="ARBA00004123"/>
    </source>
</evidence>
<dbReference type="InterPro" id="IPR011598">
    <property type="entry name" value="bHLH_dom"/>
</dbReference>
<feature type="coiled-coil region" evidence="5">
    <location>
        <begin position="225"/>
        <end position="259"/>
    </location>
</feature>
<evidence type="ECO:0000256" key="2">
    <source>
        <dbReference type="ARBA" id="ARBA00023015"/>
    </source>
</evidence>
<dbReference type="GO" id="GO:0003690">
    <property type="term" value="F:double-stranded DNA binding"/>
    <property type="evidence" value="ECO:0007669"/>
    <property type="project" value="UniProtKB-ARBA"/>
</dbReference>
<evidence type="ECO:0000256" key="4">
    <source>
        <dbReference type="ARBA" id="ARBA00023242"/>
    </source>
</evidence>
<dbReference type="PANTHER" id="PTHR47336">
    <property type="entry name" value="TRANSCRIPTION FACTOR HMS1-RELATED"/>
    <property type="match status" value="1"/>
</dbReference>
<dbReference type="EMBL" id="NCSJ02000199">
    <property type="protein sequence ID" value="RFU27581.1"/>
    <property type="molecule type" value="Genomic_DNA"/>
</dbReference>
<dbReference type="InterPro" id="IPR052099">
    <property type="entry name" value="Regulatory_TF_Diverse"/>
</dbReference>
<protein>
    <recommendedName>
        <fullName evidence="7">BHLH domain-containing protein</fullName>
    </recommendedName>
</protein>
<accession>A0A3E2H2N7</accession>
<comment type="subcellular location">
    <subcellularLocation>
        <location evidence="1">Nucleus</location>
    </subcellularLocation>
</comment>
<evidence type="ECO:0000256" key="5">
    <source>
        <dbReference type="SAM" id="Coils"/>
    </source>
</evidence>
<keyword evidence="5" id="KW-0175">Coiled coil</keyword>
<dbReference type="CDD" id="cd11399">
    <property type="entry name" value="bHLHzip_scHMS1_like"/>
    <property type="match status" value="1"/>
</dbReference>
<dbReference type="PANTHER" id="PTHR47336:SF2">
    <property type="entry name" value="TRANSCRIPTION FACTOR HMS1-RELATED"/>
    <property type="match status" value="1"/>
</dbReference>